<dbReference type="InterPro" id="IPR005844">
    <property type="entry name" value="A-D-PHexomutase_a/b/a-I"/>
</dbReference>
<keyword evidence="12" id="KW-1185">Reference proteome</keyword>
<evidence type="ECO:0000259" key="7">
    <source>
        <dbReference type="Pfam" id="PF00408"/>
    </source>
</evidence>
<feature type="modified residue" description="Phosphoserine" evidence="6">
    <location>
        <position position="102"/>
    </location>
</feature>
<dbReference type="InterPro" id="IPR005843">
    <property type="entry name" value="A-D-PHexomutase_C"/>
</dbReference>
<dbReference type="SUPFAM" id="SSF53738">
    <property type="entry name" value="Phosphoglucomutase, first 3 domains"/>
    <property type="match status" value="3"/>
</dbReference>
<dbReference type="NCBIfam" id="TIGR01455">
    <property type="entry name" value="glmM"/>
    <property type="match status" value="1"/>
</dbReference>
<evidence type="ECO:0000259" key="9">
    <source>
        <dbReference type="Pfam" id="PF02879"/>
    </source>
</evidence>
<dbReference type="RefSeq" id="WP_353896927.1">
    <property type="nucleotide sequence ID" value="NZ_JBEVCJ010000020.1"/>
</dbReference>
<feature type="active site" description="Phosphoserine intermediate" evidence="6">
    <location>
        <position position="102"/>
    </location>
</feature>
<dbReference type="EMBL" id="JBEVCJ010000020">
    <property type="protein sequence ID" value="MET1256342.1"/>
    <property type="molecule type" value="Genomic_DNA"/>
</dbReference>
<dbReference type="Gene3D" id="3.30.310.50">
    <property type="entry name" value="Alpha-D-phosphohexomutase, C-terminal domain"/>
    <property type="match status" value="1"/>
</dbReference>
<feature type="domain" description="Alpha-D-phosphohexomutase alpha/beta/alpha" evidence="9">
    <location>
        <begin position="157"/>
        <end position="254"/>
    </location>
</feature>
<feature type="domain" description="Alpha-D-phosphohexomutase alpha/beta/alpha" evidence="10">
    <location>
        <begin position="258"/>
        <end position="364"/>
    </location>
</feature>
<comment type="catalytic activity">
    <reaction evidence="6">
        <text>alpha-D-glucosamine 1-phosphate = D-glucosamine 6-phosphate</text>
        <dbReference type="Rhea" id="RHEA:23424"/>
        <dbReference type="ChEBI" id="CHEBI:58516"/>
        <dbReference type="ChEBI" id="CHEBI:58725"/>
        <dbReference type="EC" id="5.4.2.10"/>
    </reaction>
</comment>
<evidence type="ECO:0000259" key="10">
    <source>
        <dbReference type="Pfam" id="PF02880"/>
    </source>
</evidence>
<feature type="binding site" evidence="6">
    <location>
        <position position="245"/>
    </location>
    <ligand>
        <name>Mg(2+)</name>
        <dbReference type="ChEBI" id="CHEBI:18420"/>
    </ligand>
</feature>
<dbReference type="EC" id="5.4.2.10" evidence="6"/>
<dbReference type="InterPro" id="IPR005841">
    <property type="entry name" value="Alpha-D-phosphohexomutase_SF"/>
</dbReference>
<evidence type="ECO:0000313" key="12">
    <source>
        <dbReference type="Proteomes" id="UP001548189"/>
    </source>
</evidence>
<evidence type="ECO:0000313" key="11">
    <source>
        <dbReference type="EMBL" id="MET1256342.1"/>
    </source>
</evidence>
<dbReference type="InterPro" id="IPR050060">
    <property type="entry name" value="Phosphoglucosamine_mutase"/>
</dbReference>
<keyword evidence="3 6" id="KW-0479">Metal-binding</keyword>
<feature type="binding site" evidence="6">
    <location>
        <position position="243"/>
    </location>
    <ligand>
        <name>Mg(2+)</name>
        <dbReference type="ChEBI" id="CHEBI:18420"/>
    </ligand>
</feature>
<comment type="caution">
    <text evidence="11">The sequence shown here is derived from an EMBL/GenBank/DDBJ whole genome shotgun (WGS) entry which is preliminary data.</text>
</comment>
<evidence type="ECO:0000256" key="5">
    <source>
        <dbReference type="ARBA" id="ARBA00023235"/>
    </source>
</evidence>
<dbReference type="Gene3D" id="3.40.120.10">
    <property type="entry name" value="Alpha-D-Glucose-1,6-Bisphosphate, subunit A, domain 3"/>
    <property type="match status" value="3"/>
</dbReference>
<feature type="binding site" description="via phosphate group" evidence="6">
    <location>
        <position position="102"/>
    </location>
    <ligand>
        <name>Mg(2+)</name>
        <dbReference type="ChEBI" id="CHEBI:18420"/>
    </ligand>
</feature>
<dbReference type="PANTHER" id="PTHR42946:SF1">
    <property type="entry name" value="PHOSPHOGLUCOMUTASE (ALPHA-D-GLUCOSE-1,6-BISPHOSPHATE-DEPENDENT)"/>
    <property type="match status" value="1"/>
</dbReference>
<protein>
    <recommendedName>
        <fullName evidence="6">Phosphoglucosamine mutase</fullName>
        <ecNumber evidence="6">5.4.2.10</ecNumber>
    </recommendedName>
</protein>
<keyword evidence="2 6" id="KW-0597">Phosphoprotein</keyword>
<organism evidence="11 12">
    <name type="scientific">Aliikangiella maris</name>
    <dbReference type="NCBI Taxonomy" id="3162458"/>
    <lineage>
        <taxon>Bacteria</taxon>
        <taxon>Pseudomonadati</taxon>
        <taxon>Pseudomonadota</taxon>
        <taxon>Gammaproteobacteria</taxon>
        <taxon>Oceanospirillales</taxon>
        <taxon>Pleioneaceae</taxon>
        <taxon>Aliikangiella</taxon>
    </lineage>
</organism>
<dbReference type="InterPro" id="IPR016055">
    <property type="entry name" value="A-D-PHexomutase_a/b/a-I/II/III"/>
</dbReference>
<gene>
    <name evidence="6 11" type="primary">glmM</name>
    <name evidence="11" type="ORF">ABVT43_14470</name>
</gene>
<dbReference type="NCBIfam" id="NF008139">
    <property type="entry name" value="PRK10887.1"/>
    <property type="match status" value="1"/>
</dbReference>
<evidence type="ECO:0000256" key="1">
    <source>
        <dbReference type="ARBA" id="ARBA00010231"/>
    </source>
</evidence>
<sequence length="445" mass="47543">MSKRKYFGTDGIRGKVGEYPITPEFVLKLGWAAGKVLGSSARDRIVIGKDTRISGYMFESALESGIIAAGMNVQLLGPMPTPGIAYLTRTFRAAAGIVISASHNSYLDNGIKFFSSDGFKLPDEVELEIEAMIDQPMTTVSAEKLGKAKIVQTAAGRYIEFCKATVPASLSLEGIKIVVDTANGAGYSIANKVFRELGGNIISIYNHPDGLNINKNCGATDLDALAKVVVAEQADLGIALDGDADRLMMVDHNGEVVDGDELLYIIAKDANNRGQLGGGVVGTLMSNFGLQKAFEADGIPFERAKVGDRYVMELMQKHGWKFGGESSGHLVCLDKNTTGDGIISALQVLAVMATEGKTLAELKQGMSKAPQTMINVKVTEKTDPMKHDAIVKAVAEVEHELADSGRVLLRASGTEPLIRVMVEGNEASVVDKYANQLADVVRNTL</sequence>
<dbReference type="PRINTS" id="PR00509">
    <property type="entry name" value="PGMPMM"/>
</dbReference>
<dbReference type="HAMAP" id="MF_01554_B">
    <property type="entry name" value="GlmM_B"/>
    <property type="match status" value="1"/>
</dbReference>
<reference evidence="11 12" key="1">
    <citation type="submission" date="2024-06" db="EMBL/GenBank/DDBJ databases">
        <authorList>
            <person name="Li F."/>
        </authorList>
    </citation>
    <scope>NUCLEOTIDE SEQUENCE [LARGE SCALE GENOMIC DNA]</scope>
    <source>
        <strain evidence="11 12">GXAS 311</strain>
    </source>
</reference>
<evidence type="ECO:0000256" key="6">
    <source>
        <dbReference type="HAMAP-Rule" id="MF_01554"/>
    </source>
</evidence>
<dbReference type="InterPro" id="IPR036900">
    <property type="entry name" value="A-D-PHexomutase_C_sf"/>
</dbReference>
<evidence type="ECO:0000256" key="3">
    <source>
        <dbReference type="ARBA" id="ARBA00022723"/>
    </source>
</evidence>
<accession>A0ABV2BXR5</accession>
<dbReference type="InterPro" id="IPR006352">
    <property type="entry name" value="GlmM_bact"/>
</dbReference>
<comment type="PTM">
    <text evidence="6">Activated by phosphorylation.</text>
</comment>
<dbReference type="InterPro" id="IPR005845">
    <property type="entry name" value="A-D-PHexomutase_a/b/a-II"/>
</dbReference>
<comment type="function">
    <text evidence="6">Catalyzes the conversion of glucosamine-6-phosphate to glucosamine-1-phosphate.</text>
</comment>
<keyword evidence="4 6" id="KW-0460">Magnesium</keyword>
<comment type="cofactor">
    <cofactor evidence="6">
        <name>Mg(2+)</name>
        <dbReference type="ChEBI" id="CHEBI:18420"/>
    </cofactor>
    <text evidence="6">Binds 1 Mg(2+) ion per subunit.</text>
</comment>
<evidence type="ECO:0000256" key="4">
    <source>
        <dbReference type="ARBA" id="ARBA00022842"/>
    </source>
</evidence>
<keyword evidence="5 6" id="KW-0413">Isomerase</keyword>
<feature type="domain" description="Alpha-D-phosphohexomutase alpha/beta/alpha" evidence="8">
    <location>
        <begin position="4"/>
        <end position="135"/>
    </location>
</feature>
<dbReference type="Pfam" id="PF02880">
    <property type="entry name" value="PGM_PMM_III"/>
    <property type="match status" value="1"/>
</dbReference>
<dbReference type="SUPFAM" id="SSF55957">
    <property type="entry name" value="Phosphoglucomutase, C-terminal domain"/>
    <property type="match status" value="1"/>
</dbReference>
<feature type="domain" description="Alpha-D-phosphohexomutase C-terminal" evidence="7">
    <location>
        <begin position="373"/>
        <end position="439"/>
    </location>
</feature>
<name>A0ABV2BXR5_9GAMM</name>
<dbReference type="GO" id="GO:0008966">
    <property type="term" value="F:phosphoglucosamine mutase activity"/>
    <property type="evidence" value="ECO:0007669"/>
    <property type="project" value="UniProtKB-EC"/>
</dbReference>
<comment type="similarity">
    <text evidence="1 6">Belongs to the phosphohexose mutase family.</text>
</comment>
<evidence type="ECO:0000256" key="2">
    <source>
        <dbReference type="ARBA" id="ARBA00022553"/>
    </source>
</evidence>
<dbReference type="Pfam" id="PF00408">
    <property type="entry name" value="PGM_PMM_IV"/>
    <property type="match status" value="1"/>
</dbReference>
<dbReference type="InterPro" id="IPR005846">
    <property type="entry name" value="A-D-PHexomutase_a/b/a-III"/>
</dbReference>
<dbReference type="CDD" id="cd05802">
    <property type="entry name" value="GlmM"/>
    <property type="match status" value="1"/>
</dbReference>
<dbReference type="Pfam" id="PF02879">
    <property type="entry name" value="PGM_PMM_II"/>
    <property type="match status" value="1"/>
</dbReference>
<feature type="binding site" evidence="6">
    <location>
        <position position="241"/>
    </location>
    <ligand>
        <name>Mg(2+)</name>
        <dbReference type="ChEBI" id="CHEBI:18420"/>
    </ligand>
</feature>
<evidence type="ECO:0000259" key="8">
    <source>
        <dbReference type="Pfam" id="PF02878"/>
    </source>
</evidence>
<dbReference type="PANTHER" id="PTHR42946">
    <property type="entry name" value="PHOSPHOHEXOSE MUTASE"/>
    <property type="match status" value="1"/>
</dbReference>
<dbReference type="Pfam" id="PF02878">
    <property type="entry name" value="PGM_PMM_I"/>
    <property type="match status" value="1"/>
</dbReference>
<proteinExistence type="inferred from homology"/>
<dbReference type="Proteomes" id="UP001548189">
    <property type="component" value="Unassembled WGS sequence"/>
</dbReference>